<keyword evidence="11" id="KW-1185">Reference proteome</keyword>
<dbReference type="PANTHER" id="PTHR10071:SF281">
    <property type="entry name" value="BOX A-BINDING FACTOR-RELATED"/>
    <property type="match status" value="1"/>
</dbReference>
<feature type="coiled-coil region" evidence="7">
    <location>
        <begin position="222"/>
        <end position="256"/>
    </location>
</feature>
<dbReference type="PANTHER" id="PTHR10071">
    <property type="entry name" value="TRANSCRIPTION FACTOR GATA FAMILY MEMBER"/>
    <property type="match status" value="1"/>
</dbReference>
<keyword evidence="5" id="KW-0539">Nucleus</keyword>
<dbReference type="Gene3D" id="3.30.50.10">
    <property type="entry name" value="Erythroid Transcription Factor GATA-1, subunit A"/>
    <property type="match status" value="1"/>
</dbReference>
<dbReference type="SMART" id="SM00401">
    <property type="entry name" value="ZnF_GATA"/>
    <property type="match status" value="1"/>
</dbReference>
<feature type="region of interest" description="Disordered" evidence="8">
    <location>
        <begin position="1"/>
        <end position="47"/>
    </location>
</feature>
<dbReference type="SUPFAM" id="SSF57716">
    <property type="entry name" value="Glucocorticoid receptor-like (DNA-binding domain)"/>
    <property type="match status" value="1"/>
</dbReference>
<evidence type="ECO:0000256" key="1">
    <source>
        <dbReference type="ARBA" id="ARBA00004123"/>
    </source>
</evidence>
<dbReference type="GO" id="GO:0008270">
    <property type="term" value="F:zinc ion binding"/>
    <property type="evidence" value="ECO:0007669"/>
    <property type="project" value="UniProtKB-KW"/>
</dbReference>
<dbReference type="AlphaFoldDB" id="A0A8H7PD84"/>
<organism evidence="10 11">
    <name type="scientific">Mortierella isabellina</name>
    <name type="common">Filamentous fungus</name>
    <name type="synonym">Umbelopsis isabellina</name>
    <dbReference type="NCBI Taxonomy" id="91625"/>
    <lineage>
        <taxon>Eukaryota</taxon>
        <taxon>Fungi</taxon>
        <taxon>Fungi incertae sedis</taxon>
        <taxon>Mucoromycota</taxon>
        <taxon>Mucoromycotina</taxon>
        <taxon>Umbelopsidomycetes</taxon>
        <taxon>Umbelopsidales</taxon>
        <taxon>Umbelopsidaceae</taxon>
        <taxon>Umbelopsis</taxon>
    </lineage>
</organism>
<dbReference type="Proteomes" id="UP000654370">
    <property type="component" value="Unassembled WGS sequence"/>
</dbReference>
<evidence type="ECO:0000256" key="7">
    <source>
        <dbReference type="SAM" id="Coils"/>
    </source>
</evidence>
<evidence type="ECO:0000256" key="8">
    <source>
        <dbReference type="SAM" id="MobiDB-lite"/>
    </source>
</evidence>
<dbReference type="FunFam" id="3.30.50.10:FF:000007">
    <property type="entry name" value="Nitrogen regulatory AreA, N-terminal"/>
    <property type="match status" value="1"/>
</dbReference>
<dbReference type="OrthoDB" id="515401at2759"/>
<dbReference type="PROSITE" id="PS50114">
    <property type="entry name" value="GATA_ZN_FINGER_2"/>
    <property type="match status" value="1"/>
</dbReference>
<dbReference type="GO" id="GO:0000978">
    <property type="term" value="F:RNA polymerase II cis-regulatory region sequence-specific DNA binding"/>
    <property type="evidence" value="ECO:0007669"/>
    <property type="project" value="TreeGrafter"/>
</dbReference>
<name>A0A8H7PD84_MORIS</name>
<evidence type="ECO:0000313" key="10">
    <source>
        <dbReference type="EMBL" id="KAG2171550.1"/>
    </source>
</evidence>
<proteinExistence type="predicted"/>
<evidence type="ECO:0000256" key="4">
    <source>
        <dbReference type="ARBA" id="ARBA00022833"/>
    </source>
</evidence>
<sequence>MSKIPEAMSNQPNQRIPMQDGSSVNTACPDCQRRHSTSQSSDGRPSSSKADCDDCQACEQHFRFSARVVELKCHNCGTTNTPLWRRDESGNTICNACGLYYKLHHIHRPITMKKAVIKRRKRTAQPSHLGPPVDSSSAYEPIATREYFGYNAGHSNQSSESTFSYHQLDPTASPEYTRRNTVIAEQNHAQQPPVTNQETTLPAISSIIDRYKDDNRMPAHGTSEETVALETLQSKREQLRKEAEDINALLRQTSTVLHNVEHVLNKSESLPDRHNFSSMLTHDPDTANAVASIIVFGASTILNNPPVDSRSSSL</sequence>
<feature type="region of interest" description="Disordered" evidence="8">
    <location>
        <begin position="151"/>
        <end position="172"/>
    </location>
</feature>
<dbReference type="InterPro" id="IPR013088">
    <property type="entry name" value="Znf_NHR/GATA"/>
</dbReference>
<dbReference type="GO" id="GO:0005634">
    <property type="term" value="C:nucleus"/>
    <property type="evidence" value="ECO:0007669"/>
    <property type="project" value="UniProtKB-SubCell"/>
</dbReference>
<evidence type="ECO:0000259" key="9">
    <source>
        <dbReference type="PROSITE" id="PS50114"/>
    </source>
</evidence>
<comment type="caution">
    <text evidence="10">The sequence shown here is derived from an EMBL/GenBank/DDBJ whole genome shotgun (WGS) entry which is preliminary data.</text>
</comment>
<feature type="compositionally biased region" description="Polar residues" evidence="8">
    <location>
        <begin position="153"/>
        <end position="165"/>
    </location>
</feature>
<dbReference type="GO" id="GO:0000122">
    <property type="term" value="P:negative regulation of transcription by RNA polymerase II"/>
    <property type="evidence" value="ECO:0007669"/>
    <property type="project" value="TreeGrafter"/>
</dbReference>
<feature type="compositionally biased region" description="Polar residues" evidence="8">
    <location>
        <begin position="8"/>
        <end position="26"/>
    </location>
</feature>
<keyword evidence="2" id="KW-0479">Metal-binding</keyword>
<comment type="subcellular location">
    <subcellularLocation>
        <location evidence="1">Nucleus</location>
    </subcellularLocation>
</comment>
<evidence type="ECO:0000256" key="2">
    <source>
        <dbReference type="ARBA" id="ARBA00022723"/>
    </source>
</evidence>
<dbReference type="InterPro" id="IPR039355">
    <property type="entry name" value="Transcription_factor_GATA"/>
</dbReference>
<protein>
    <recommendedName>
        <fullName evidence="9">GATA-type domain-containing protein</fullName>
    </recommendedName>
</protein>
<dbReference type="PROSITE" id="PS00344">
    <property type="entry name" value="GATA_ZN_FINGER_1"/>
    <property type="match status" value="1"/>
</dbReference>
<reference evidence="10" key="1">
    <citation type="submission" date="2020-12" db="EMBL/GenBank/DDBJ databases">
        <title>Metabolic potential, ecology and presence of endohyphal bacteria is reflected in genomic diversity of Mucoromycotina.</title>
        <authorList>
            <person name="Muszewska A."/>
            <person name="Okrasinska A."/>
            <person name="Steczkiewicz K."/>
            <person name="Drgas O."/>
            <person name="Orlowska M."/>
            <person name="Perlinska-Lenart U."/>
            <person name="Aleksandrzak-Piekarczyk T."/>
            <person name="Szatraj K."/>
            <person name="Zielenkiewicz U."/>
            <person name="Pilsyk S."/>
            <person name="Malc E."/>
            <person name="Mieczkowski P."/>
            <person name="Kruszewska J.S."/>
            <person name="Biernat P."/>
            <person name="Pawlowska J."/>
        </authorList>
    </citation>
    <scope>NUCLEOTIDE SEQUENCE</scope>
    <source>
        <strain evidence="10">WA0000067209</strain>
    </source>
</reference>
<dbReference type="CDD" id="cd00202">
    <property type="entry name" value="ZnF_GATA"/>
    <property type="match status" value="1"/>
</dbReference>
<evidence type="ECO:0000256" key="3">
    <source>
        <dbReference type="ARBA" id="ARBA00022771"/>
    </source>
</evidence>
<dbReference type="GO" id="GO:0045944">
    <property type="term" value="P:positive regulation of transcription by RNA polymerase II"/>
    <property type="evidence" value="ECO:0007669"/>
    <property type="project" value="TreeGrafter"/>
</dbReference>
<dbReference type="GO" id="GO:0000981">
    <property type="term" value="F:DNA-binding transcription factor activity, RNA polymerase II-specific"/>
    <property type="evidence" value="ECO:0007669"/>
    <property type="project" value="TreeGrafter"/>
</dbReference>
<dbReference type="PRINTS" id="PR00619">
    <property type="entry name" value="GATAZNFINGER"/>
</dbReference>
<feature type="domain" description="GATA-type" evidence="9">
    <location>
        <begin position="67"/>
        <end position="120"/>
    </location>
</feature>
<evidence type="ECO:0000256" key="6">
    <source>
        <dbReference type="PROSITE-ProRule" id="PRU00094"/>
    </source>
</evidence>
<keyword evidence="7" id="KW-0175">Coiled coil</keyword>
<dbReference type="Pfam" id="PF00320">
    <property type="entry name" value="GATA"/>
    <property type="match status" value="1"/>
</dbReference>
<accession>A0A8H7PD84</accession>
<keyword evidence="3 6" id="KW-0863">Zinc-finger</keyword>
<evidence type="ECO:0000313" key="11">
    <source>
        <dbReference type="Proteomes" id="UP000654370"/>
    </source>
</evidence>
<keyword evidence="4" id="KW-0862">Zinc</keyword>
<feature type="compositionally biased region" description="Polar residues" evidence="8">
    <location>
        <begin position="37"/>
        <end position="47"/>
    </location>
</feature>
<evidence type="ECO:0000256" key="5">
    <source>
        <dbReference type="ARBA" id="ARBA00023242"/>
    </source>
</evidence>
<dbReference type="EMBL" id="JAEPQZ010000020">
    <property type="protein sequence ID" value="KAG2171550.1"/>
    <property type="molecule type" value="Genomic_DNA"/>
</dbReference>
<feature type="region of interest" description="Disordered" evidence="8">
    <location>
        <begin position="121"/>
        <end position="140"/>
    </location>
</feature>
<gene>
    <name evidence="10" type="ORF">INT43_008276</name>
</gene>
<dbReference type="InterPro" id="IPR000679">
    <property type="entry name" value="Znf_GATA"/>
</dbReference>